<evidence type="ECO:0000313" key="2">
    <source>
        <dbReference type="EMBL" id="PQO29320.1"/>
    </source>
</evidence>
<keyword evidence="1" id="KW-0812">Transmembrane</keyword>
<evidence type="ECO:0000256" key="1">
    <source>
        <dbReference type="SAM" id="Phobius"/>
    </source>
</evidence>
<feature type="transmembrane region" description="Helical" evidence="1">
    <location>
        <begin position="80"/>
        <end position="109"/>
    </location>
</feature>
<dbReference type="Proteomes" id="UP000238322">
    <property type="component" value="Unassembled WGS sequence"/>
</dbReference>
<proteinExistence type="predicted"/>
<evidence type="ECO:0000313" key="3">
    <source>
        <dbReference type="Proteomes" id="UP000238322"/>
    </source>
</evidence>
<gene>
    <name evidence="2" type="ORF">C5Y83_24875</name>
</gene>
<organism evidence="2 3">
    <name type="scientific">Blastopirellula marina</name>
    <dbReference type="NCBI Taxonomy" id="124"/>
    <lineage>
        <taxon>Bacteria</taxon>
        <taxon>Pseudomonadati</taxon>
        <taxon>Planctomycetota</taxon>
        <taxon>Planctomycetia</taxon>
        <taxon>Pirellulales</taxon>
        <taxon>Pirellulaceae</taxon>
        <taxon>Blastopirellula</taxon>
    </lineage>
</organism>
<protein>
    <submittedName>
        <fullName evidence="2">Uncharacterized protein</fullName>
    </submittedName>
</protein>
<feature type="transmembrane region" description="Helical" evidence="1">
    <location>
        <begin position="151"/>
        <end position="171"/>
    </location>
</feature>
<feature type="transmembrane region" description="Helical" evidence="1">
    <location>
        <begin position="36"/>
        <end position="68"/>
    </location>
</feature>
<keyword evidence="1" id="KW-1133">Transmembrane helix</keyword>
<accession>A0A2S8FB22</accession>
<dbReference type="AlphaFoldDB" id="A0A2S8FB22"/>
<name>A0A2S8FB22_9BACT</name>
<feature type="transmembrane region" description="Helical" evidence="1">
    <location>
        <begin position="116"/>
        <end position="139"/>
    </location>
</feature>
<reference evidence="2 3" key="1">
    <citation type="submission" date="2018-02" db="EMBL/GenBank/DDBJ databases">
        <title>Comparative genomes isolates from brazilian mangrove.</title>
        <authorList>
            <person name="Araujo J.E."/>
            <person name="Taketani R.G."/>
            <person name="Silva M.C.P."/>
            <person name="Loureco M.V."/>
            <person name="Andreote F.D."/>
        </authorList>
    </citation>
    <scope>NUCLEOTIDE SEQUENCE [LARGE SCALE GENOMIC DNA]</scope>
    <source>
        <strain evidence="2 3">Hex-1 MGV</strain>
    </source>
</reference>
<keyword evidence="1" id="KW-0472">Membrane</keyword>
<sequence>MVSMSDLPSNPFASPEIEEVAAYSGPLHQTKSMGRWIGLSTVSGVLLFGAYFVAVMAVCFSLTVFIIAPDRISPQMLTPLGMYCAAAGIYGIVIGFIIGITFGTITYWAPTGRGVYTLYVFGLPLSVLLSVITPLIFLYNLYLAQPSNDVFIPLGWTGCLGFFALVAAGHLTHNIRRFLIKPLETTEA</sequence>
<dbReference type="EMBL" id="PUHY01000015">
    <property type="protein sequence ID" value="PQO29320.1"/>
    <property type="molecule type" value="Genomic_DNA"/>
</dbReference>
<comment type="caution">
    <text evidence="2">The sequence shown here is derived from an EMBL/GenBank/DDBJ whole genome shotgun (WGS) entry which is preliminary data.</text>
</comment>